<dbReference type="Gene3D" id="1.25.40.20">
    <property type="entry name" value="Ankyrin repeat-containing domain"/>
    <property type="match status" value="2"/>
</dbReference>
<evidence type="ECO:0000256" key="6">
    <source>
        <dbReference type="PROSITE-ProRule" id="PRU00023"/>
    </source>
</evidence>
<dbReference type="GO" id="GO:0004359">
    <property type="term" value="F:glutaminase activity"/>
    <property type="evidence" value="ECO:0007669"/>
    <property type="project" value="UniProtKB-EC"/>
</dbReference>
<dbReference type="OrthoDB" id="432407at2759"/>
<keyword evidence="9" id="KW-1185">Reference proteome</keyword>
<dbReference type="SUPFAM" id="SSF56601">
    <property type="entry name" value="beta-lactamase/transpeptidase-like"/>
    <property type="match status" value="2"/>
</dbReference>
<name>A0A7J6MNR0_PERCH</name>
<feature type="compositionally biased region" description="Low complexity" evidence="7">
    <location>
        <begin position="57"/>
        <end position="67"/>
    </location>
</feature>
<dbReference type="InterPro" id="IPR036770">
    <property type="entry name" value="Ankyrin_rpt-contain_sf"/>
</dbReference>
<feature type="non-terminal residue" evidence="8">
    <location>
        <position position="1334"/>
    </location>
</feature>
<evidence type="ECO:0000313" key="8">
    <source>
        <dbReference type="EMBL" id="KAF4673144.1"/>
    </source>
</evidence>
<dbReference type="Pfam" id="PF12796">
    <property type="entry name" value="Ank_2"/>
    <property type="match status" value="2"/>
</dbReference>
<evidence type="ECO:0000256" key="1">
    <source>
        <dbReference type="ARBA" id="ARBA00011076"/>
    </source>
</evidence>
<proteinExistence type="inferred from homology"/>
<dbReference type="PANTHER" id="PTHR12544:SF29">
    <property type="entry name" value="GLUTAMINASE"/>
    <property type="match status" value="1"/>
</dbReference>
<accession>A0A7J6MNR0</accession>
<keyword evidence="4" id="KW-0378">Hydrolase</keyword>
<comment type="catalytic activity">
    <reaction evidence="5">
        <text>L-glutamine + H2O = L-glutamate + NH4(+)</text>
        <dbReference type="Rhea" id="RHEA:15889"/>
        <dbReference type="ChEBI" id="CHEBI:15377"/>
        <dbReference type="ChEBI" id="CHEBI:28938"/>
        <dbReference type="ChEBI" id="CHEBI:29985"/>
        <dbReference type="ChEBI" id="CHEBI:58359"/>
        <dbReference type="EC" id="3.5.1.2"/>
    </reaction>
</comment>
<dbReference type="GO" id="GO:0006537">
    <property type="term" value="P:glutamate biosynthetic process"/>
    <property type="evidence" value="ECO:0007669"/>
    <property type="project" value="TreeGrafter"/>
</dbReference>
<dbReference type="InterPro" id="IPR012338">
    <property type="entry name" value="Beta-lactam/transpept-like"/>
</dbReference>
<protein>
    <recommendedName>
        <fullName evidence="3">glutaminase</fullName>
        <ecNumber evidence="3">3.5.1.2</ecNumber>
    </recommendedName>
</protein>
<comment type="subunit">
    <text evidence="2">Homotetramer.</text>
</comment>
<dbReference type="Proteomes" id="UP000591131">
    <property type="component" value="Unassembled WGS sequence"/>
</dbReference>
<feature type="repeat" description="ANK" evidence="6">
    <location>
        <begin position="1186"/>
        <end position="1218"/>
    </location>
</feature>
<evidence type="ECO:0000256" key="5">
    <source>
        <dbReference type="ARBA" id="ARBA00049534"/>
    </source>
</evidence>
<dbReference type="InterPro" id="IPR015868">
    <property type="entry name" value="Glutaminase"/>
</dbReference>
<feature type="repeat" description="ANK" evidence="6">
    <location>
        <begin position="595"/>
        <end position="627"/>
    </location>
</feature>
<evidence type="ECO:0000256" key="7">
    <source>
        <dbReference type="SAM" id="MobiDB-lite"/>
    </source>
</evidence>
<evidence type="ECO:0000313" key="9">
    <source>
        <dbReference type="Proteomes" id="UP000591131"/>
    </source>
</evidence>
<dbReference type="Gene3D" id="3.40.710.10">
    <property type="entry name" value="DD-peptidase/beta-lactamase superfamily"/>
    <property type="match status" value="2"/>
</dbReference>
<feature type="region of interest" description="Disordered" evidence="7">
    <location>
        <begin position="1286"/>
        <end position="1334"/>
    </location>
</feature>
<organism evidence="8 9">
    <name type="scientific">Perkinsus chesapeaki</name>
    <name type="common">Clam parasite</name>
    <name type="synonym">Perkinsus andrewsi</name>
    <dbReference type="NCBI Taxonomy" id="330153"/>
    <lineage>
        <taxon>Eukaryota</taxon>
        <taxon>Sar</taxon>
        <taxon>Alveolata</taxon>
        <taxon>Perkinsozoa</taxon>
        <taxon>Perkinsea</taxon>
        <taxon>Perkinsida</taxon>
        <taxon>Perkinsidae</taxon>
        <taxon>Perkinsus</taxon>
    </lineage>
</organism>
<dbReference type="EMBL" id="JAAPAO010000090">
    <property type="protein sequence ID" value="KAF4673144.1"/>
    <property type="molecule type" value="Genomic_DNA"/>
</dbReference>
<dbReference type="Pfam" id="PF04960">
    <property type="entry name" value="Glutaminase"/>
    <property type="match status" value="2"/>
</dbReference>
<sequence>CCFKFYVDCGARSMAAKETFQSSKTSTPKMTIDLDRSSRYPLPRSPAKGAPNGEDLTSPSASSPTSSRCVSEVGGRAHRHASFSENSSDRGYDEDDTPLARARLVSNMGRGKISSKDIFKALEPDENGKVDSVKLLQFLKRSGLATSDGRMRNTYKELKSQDFVDFERFQTLKTSNELVGKAFRGELAISDFEAFCDVINDAYKDLQDCTEGKNADYIPTLATVNPDYWAISVCSVHAQRYCIGDSKAGRGPASPTKAYLSVEGNLGVKFFLLLVEYFFERAVNKVHEHVGHEPSGRNFNERVLLKPKGIPHNPLINAGAIMVSSLLYMDKSEWERYETVTEIWQHLGGMSRRPHIQYDTFMGERATANRNYCLAYMMAEENAFPPNTDIQKTLESYFQWCSLELDCEQMSVVAATLANGGICPKTGERVFSQDTVSSCLSMMMSCGMYDYSGEFAFTCGFPAKSGVSGVLCIVIPGVCGIATFSPRLDALGNSVRGVKFCQMLSKRLPVHAFGGPQDTITDEATNPPNHPLVEHRIRNCLGDTFRWRTSAQIDVLTNFSLTEYSSLWWSAAVGDAIRIRHLAARGIDVRTPDYDLRTALHLAVSNGHRETAKLLMCLGADPESKDRYTNTPLMDACREGHQNCVRELRRGIALRKTRPPMSAPKDDGDIVLARNAPEPQRLRDSRGLMHPDLNVPFNVNTDASHYAIGGVLEQDGRPDLGWYSSVKVGGMTDAISVPEDMHLMGDPEALYSADEFSRIARKHDIAVKALCGKLIVPNWPKFTHRLNECFAASCEQHPDQELLTVGVCTTDGQQYARDEEIPIGSPTACSGLSDCSPIQLPRQSLMTFPTGGLIRPVLYCMAVEMLGLDEVHKWMGREPSGEKQTYMGLDHLNRPHNPFVMMGTINLCALLSRELDKDYTGVGVRPSLAKVLENWMRLSGSDIVPPEATELGKKLDRRHSDLARSMAYRLRSIHRFPDGAGIDDAIELMFQTHEREVNVADVAAVASSFANSGVCPMTNERIFQDQTIRYALSLMYSCGMDQRSGMWAYNLGIPGKNSNLGAGMAVVPGVLGACVHCPSSEFGKTSAEETIRKYGTSEESYSVSVGLSRKGLDFFYHMEESFNFHLFKRHDPVLRASDRHVDPTLYYGSVKHELTNQLIMACASKDVYTVQYLLQLGVDPDVMDYDNRTAVHLAAASGCLNAVKLLRDAGAHLNTHDRWGNTPYDEAKRHGRKKVADFLEGLVLEGSPSMREDRKSSFSESDAAEDDFVNDAEAVMEYFGDVEILGVDGEGDQDNKEEWNTGMPAEVEVLGMDDPSPADGRRRQQPQPDREISQ</sequence>
<feature type="region of interest" description="Disordered" evidence="7">
    <location>
        <begin position="20"/>
        <end position="95"/>
    </location>
</feature>
<feature type="compositionally biased region" description="Polar residues" evidence="7">
    <location>
        <begin position="20"/>
        <end position="29"/>
    </location>
</feature>
<dbReference type="PANTHER" id="PTHR12544">
    <property type="entry name" value="GLUTAMINASE"/>
    <property type="match status" value="1"/>
</dbReference>
<gene>
    <name evidence="8" type="ORF">FOL47_010990</name>
</gene>
<dbReference type="SUPFAM" id="SSF48403">
    <property type="entry name" value="Ankyrin repeat"/>
    <property type="match status" value="1"/>
</dbReference>
<keyword evidence="6" id="KW-0040">ANK repeat</keyword>
<comment type="caution">
    <text evidence="8">The sequence shown here is derived from an EMBL/GenBank/DDBJ whole genome shotgun (WGS) entry which is preliminary data.</text>
</comment>
<dbReference type="InterPro" id="IPR002110">
    <property type="entry name" value="Ankyrin_rpt"/>
</dbReference>
<comment type="similarity">
    <text evidence="1">Belongs to the glutaminase family.</text>
</comment>
<dbReference type="GO" id="GO:0006543">
    <property type="term" value="P:L-glutamine catabolic process"/>
    <property type="evidence" value="ECO:0007669"/>
    <property type="project" value="TreeGrafter"/>
</dbReference>
<evidence type="ECO:0000256" key="2">
    <source>
        <dbReference type="ARBA" id="ARBA00011881"/>
    </source>
</evidence>
<reference evidence="8 9" key="1">
    <citation type="submission" date="2020-04" db="EMBL/GenBank/DDBJ databases">
        <title>Perkinsus chesapeaki whole genome sequence.</title>
        <authorList>
            <person name="Bogema D.R."/>
        </authorList>
    </citation>
    <scope>NUCLEOTIDE SEQUENCE [LARGE SCALE GENOMIC DNA]</scope>
    <source>
        <strain evidence="8">ATCC PRA-425</strain>
    </source>
</reference>
<evidence type="ECO:0000256" key="3">
    <source>
        <dbReference type="ARBA" id="ARBA00012918"/>
    </source>
</evidence>
<evidence type="ECO:0000256" key="4">
    <source>
        <dbReference type="ARBA" id="ARBA00022801"/>
    </source>
</evidence>
<dbReference type="PROSITE" id="PS50088">
    <property type="entry name" value="ANK_REPEAT"/>
    <property type="match status" value="2"/>
</dbReference>
<dbReference type="EC" id="3.5.1.2" evidence="3"/>
<dbReference type="PROSITE" id="PS50297">
    <property type="entry name" value="ANK_REP_REGION"/>
    <property type="match status" value="2"/>
</dbReference>
<dbReference type="SMART" id="SM00248">
    <property type="entry name" value="ANK"/>
    <property type="match status" value="5"/>
</dbReference>